<dbReference type="SMART" id="SM00478">
    <property type="entry name" value="ENDO3c"/>
    <property type="match status" value="1"/>
</dbReference>
<feature type="domain" description="HhH-GPD" evidence="6">
    <location>
        <begin position="47"/>
        <end position="198"/>
    </location>
</feature>
<gene>
    <name evidence="7" type="ORF">SAMN03080614_101518</name>
</gene>
<dbReference type="GO" id="GO:0005737">
    <property type="term" value="C:cytoplasm"/>
    <property type="evidence" value="ECO:0007669"/>
    <property type="project" value="TreeGrafter"/>
</dbReference>
<evidence type="ECO:0000256" key="3">
    <source>
        <dbReference type="ARBA" id="ARBA00012000"/>
    </source>
</evidence>
<dbReference type="InterPro" id="IPR051912">
    <property type="entry name" value="Alkylbase_DNA_Glycosylase/TA"/>
</dbReference>
<organism evidence="7 8">
    <name type="scientific">Anaerobranca gottschalkii DSM 13577</name>
    <dbReference type="NCBI Taxonomy" id="1120990"/>
    <lineage>
        <taxon>Bacteria</taxon>
        <taxon>Bacillati</taxon>
        <taxon>Bacillota</taxon>
        <taxon>Clostridia</taxon>
        <taxon>Eubacteriales</taxon>
        <taxon>Proteinivoracaceae</taxon>
        <taxon>Anaerobranca</taxon>
    </lineage>
</organism>
<evidence type="ECO:0000256" key="4">
    <source>
        <dbReference type="ARBA" id="ARBA00022763"/>
    </source>
</evidence>
<comment type="catalytic activity">
    <reaction evidence="1">
        <text>Hydrolysis of alkylated DNA, releasing 3-methyladenine, 3-methylguanine, 7-methylguanine and 7-methyladenine.</text>
        <dbReference type="EC" id="3.2.2.21"/>
    </reaction>
</comment>
<keyword evidence="5" id="KW-0234">DNA repair</keyword>
<accession>A0A1H9ZZJ1</accession>
<evidence type="ECO:0000259" key="6">
    <source>
        <dbReference type="SMART" id="SM00478"/>
    </source>
</evidence>
<dbReference type="CDD" id="cd00056">
    <property type="entry name" value="ENDO3c"/>
    <property type="match status" value="1"/>
</dbReference>
<dbReference type="GO" id="GO:0032131">
    <property type="term" value="F:alkylated DNA binding"/>
    <property type="evidence" value="ECO:0007669"/>
    <property type="project" value="TreeGrafter"/>
</dbReference>
<dbReference type="PANTHER" id="PTHR43003">
    <property type="entry name" value="DNA-3-METHYLADENINE GLYCOSYLASE"/>
    <property type="match status" value="1"/>
</dbReference>
<dbReference type="InterPro" id="IPR011257">
    <property type="entry name" value="DNA_glycosylase"/>
</dbReference>
<dbReference type="RefSeq" id="WP_091350063.1">
    <property type="nucleotide sequence ID" value="NZ_FOIF01000015.1"/>
</dbReference>
<dbReference type="STRING" id="1120990.SAMN03080614_101518"/>
<dbReference type="Pfam" id="PF00730">
    <property type="entry name" value="HhH-GPD"/>
    <property type="match status" value="1"/>
</dbReference>
<dbReference type="PANTHER" id="PTHR43003:SF5">
    <property type="entry name" value="DNA-3-METHYLADENINE GLYCOSYLASE"/>
    <property type="match status" value="1"/>
</dbReference>
<sequence>MEFVYGKEETEYLKETDPLLGKVIDEIGYISREINPNPFSALVESVISQQVSSKAAQTIINRLLTKIGRITPDTLLDISEEEIRECGISGRKIQYIKNIAKSAKEKKVDFNSLDNLSDQEIIRKLTRLPGVGQWTVEMLLIFSLGRKDIVSFNDLGIRKGMMKLYNLEKLTKEEFINYKNRYSPYGTIASFYLWEINNKF</sequence>
<dbReference type="Gene3D" id="1.10.340.30">
    <property type="entry name" value="Hypothetical protein, domain 2"/>
    <property type="match status" value="1"/>
</dbReference>
<evidence type="ECO:0000313" key="8">
    <source>
        <dbReference type="Proteomes" id="UP000243819"/>
    </source>
</evidence>
<dbReference type="InterPro" id="IPR003265">
    <property type="entry name" value="HhH-GPD_domain"/>
</dbReference>
<dbReference type="GO" id="GO:0006285">
    <property type="term" value="P:base-excision repair, AP site formation"/>
    <property type="evidence" value="ECO:0007669"/>
    <property type="project" value="TreeGrafter"/>
</dbReference>
<dbReference type="OrthoDB" id="9785929at2"/>
<dbReference type="FunFam" id="1.10.340.30:FF:000004">
    <property type="entry name" value="DNA-3-methyladenine glycosylase II"/>
    <property type="match status" value="1"/>
</dbReference>
<dbReference type="Gene3D" id="1.10.1670.40">
    <property type="match status" value="1"/>
</dbReference>
<evidence type="ECO:0000256" key="5">
    <source>
        <dbReference type="ARBA" id="ARBA00023204"/>
    </source>
</evidence>
<evidence type="ECO:0000256" key="2">
    <source>
        <dbReference type="ARBA" id="ARBA00010817"/>
    </source>
</evidence>
<keyword evidence="8" id="KW-1185">Reference proteome</keyword>
<evidence type="ECO:0000313" key="7">
    <source>
        <dbReference type="EMBL" id="SES87237.1"/>
    </source>
</evidence>
<keyword evidence="4" id="KW-0227">DNA damage</keyword>
<name>A0A1H9ZZJ1_9FIRM</name>
<dbReference type="GO" id="GO:0008725">
    <property type="term" value="F:DNA-3-methyladenine glycosylase activity"/>
    <property type="evidence" value="ECO:0007669"/>
    <property type="project" value="TreeGrafter"/>
</dbReference>
<evidence type="ECO:0000256" key="1">
    <source>
        <dbReference type="ARBA" id="ARBA00000086"/>
    </source>
</evidence>
<comment type="similarity">
    <text evidence="2">Belongs to the alkylbase DNA glycosidase AlkA family.</text>
</comment>
<dbReference type="GO" id="GO:0032993">
    <property type="term" value="C:protein-DNA complex"/>
    <property type="evidence" value="ECO:0007669"/>
    <property type="project" value="TreeGrafter"/>
</dbReference>
<protein>
    <recommendedName>
        <fullName evidence="3">DNA-3-methyladenine glycosylase II</fullName>
        <ecNumber evidence="3">3.2.2.21</ecNumber>
    </recommendedName>
</protein>
<reference evidence="8" key="1">
    <citation type="submission" date="2016-10" db="EMBL/GenBank/DDBJ databases">
        <authorList>
            <person name="Varghese N."/>
            <person name="Submissions S."/>
        </authorList>
    </citation>
    <scope>NUCLEOTIDE SEQUENCE [LARGE SCALE GENOMIC DNA]</scope>
    <source>
        <strain evidence="8">DSM 13577</strain>
    </source>
</reference>
<dbReference type="AlphaFoldDB" id="A0A1H9ZZJ1"/>
<dbReference type="SUPFAM" id="SSF48150">
    <property type="entry name" value="DNA-glycosylase"/>
    <property type="match status" value="1"/>
</dbReference>
<proteinExistence type="inferred from homology"/>
<dbReference type="EC" id="3.2.2.21" evidence="3"/>
<dbReference type="Proteomes" id="UP000243819">
    <property type="component" value="Unassembled WGS sequence"/>
</dbReference>
<dbReference type="GO" id="GO:0043916">
    <property type="term" value="F:DNA-7-methylguanine glycosylase activity"/>
    <property type="evidence" value="ECO:0007669"/>
    <property type="project" value="TreeGrafter"/>
</dbReference>
<dbReference type="EMBL" id="FOIF01000015">
    <property type="protein sequence ID" value="SES87237.1"/>
    <property type="molecule type" value="Genomic_DNA"/>
</dbReference>
<dbReference type="GO" id="GO:0006307">
    <property type="term" value="P:DNA alkylation repair"/>
    <property type="evidence" value="ECO:0007669"/>
    <property type="project" value="TreeGrafter"/>
</dbReference>